<comment type="caution">
    <text evidence="3">The sequence shown here is derived from an EMBL/GenBank/DDBJ whole genome shotgun (WGS) entry which is preliminary data.</text>
</comment>
<protein>
    <recommendedName>
        <fullName evidence="2">GPI-anchored protein LLG1-like domain-containing protein</fullName>
    </recommendedName>
</protein>
<name>A0AAD6ETB6_9POAL</name>
<dbReference type="InterPro" id="IPR058888">
    <property type="entry name" value="LLG1-like"/>
</dbReference>
<keyword evidence="1" id="KW-0732">Signal</keyword>
<evidence type="ECO:0000313" key="4">
    <source>
        <dbReference type="Proteomes" id="UP001210211"/>
    </source>
</evidence>
<evidence type="ECO:0000259" key="2">
    <source>
        <dbReference type="Pfam" id="PF26578"/>
    </source>
</evidence>
<dbReference type="InterPro" id="IPR039307">
    <property type="entry name" value="LORELEI-like"/>
</dbReference>
<evidence type="ECO:0000313" key="3">
    <source>
        <dbReference type="EMBL" id="KAJ3700314.1"/>
    </source>
</evidence>
<feature type="signal peptide" evidence="1">
    <location>
        <begin position="1"/>
        <end position="27"/>
    </location>
</feature>
<sequence>MYLNRQRLVFMVSFMALVGLAIPGSISEEIFSVGGGAGIMEVQEEGQGPQNVTFQGKNCPVDFSKQNYTIITSKCQPPNYNATLCCSSFKEFACPIAAQINDVQNNDCARTMFKNIHSRGSYQPGLFRTMCKESKQGLSCPKKTFH</sequence>
<organism evidence="3 4">
    <name type="scientific">Rhynchospora tenuis</name>
    <dbReference type="NCBI Taxonomy" id="198213"/>
    <lineage>
        <taxon>Eukaryota</taxon>
        <taxon>Viridiplantae</taxon>
        <taxon>Streptophyta</taxon>
        <taxon>Embryophyta</taxon>
        <taxon>Tracheophyta</taxon>
        <taxon>Spermatophyta</taxon>
        <taxon>Magnoliopsida</taxon>
        <taxon>Liliopsida</taxon>
        <taxon>Poales</taxon>
        <taxon>Cyperaceae</taxon>
        <taxon>Cyperoideae</taxon>
        <taxon>Rhynchosporeae</taxon>
        <taxon>Rhynchospora</taxon>
    </lineage>
</organism>
<evidence type="ECO:0000256" key="1">
    <source>
        <dbReference type="SAM" id="SignalP"/>
    </source>
</evidence>
<dbReference type="EMBL" id="JAMRDG010000001">
    <property type="protein sequence ID" value="KAJ3700314.1"/>
    <property type="molecule type" value="Genomic_DNA"/>
</dbReference>
<dbReference type="PANTHER" id="PTHR31533:SF35">
    <property type="entry name" value="GPI-ANCHORED PROTEIN LLG2-RELATED"/>
    <property type="match status" value="1"/>
</dbReference>
<accession>A0AAD6ETB6</accession>
<keyword evidence="4" id="KW-1185">Reference proteome</keyword>
<dbReference type="Proteomes" id="UP001210211">
    <property type="component" value="Unassembled WGS sequence"/>
</dbReference>
<reference evidence="3 4" key="1">
    <citation type="journal article" date="2022" name="Cell">
        <title>Repeat-based holocentromeres influence genome architecture and karyotype evolution.</title>
        <authorList>
            <person name="Hofstatter P.G."/>
            <person name="Thangavel G."/>
            <person name="Lux T."/>
            <person name="Neumann P."/>
            <person name="Vondrak T."/>
            <person name="Novak P."/>
            <person name="Zhang M."/>
            <person name="Costa L."/>
            <person name="Castellani M."/>
            <person name="Scott A."/>
            <person name="Toegelov H."/>
            <person name="Fuchs J."/>
            <person name="Mata-Sucre Y."/>
            <person name="Dias Y."/>
            <person name="Vanzela A.L.L."/>
            <person name="Huettel B."/>
            <person name="Almeida C.C.S."/>
            <person name="Simkova H."/>
            <person name="Souza G."/>
            <person name="Pedrosa-Harand A."/>
            <person name="Macas J."/>
            <person name="Mayer K.F.X."/>
            <person name="Houben A."/>
            <person name="Marques A."/>
        </authorList>
    </citation>
    <scope>NUCLEOTIDE SEQUENCE [LARGE SCALE GENOMIC DNA]</scope>
    <source>
        <strain evidence="3">RhyTen1mFocal</strain>
    </source>
</reference>
<feature type="domain" description="GPI-anchored protein LLG1-like" evidence="2">
    <location>
        <begin position="61"/>
        <end position="138"/>
    </location>
</feature>
<gene>
    <name evidence="3" type="ORF">LUZ61_004019</name>
</gene>
<feature type="chain" id="PRO_5041994148" description="GPI-anchored protein LLG1-like domain-containing protein" evidence="1">
    <location>
        <begin position="28"/>
        <end position="146"/>
    </location>
</feature>
<dbReference type="Pfam" id="PF26578">
    <property type="entry name" value="LLG1"/>
    <property type="match status" value="1"/>
</dbReference>
<dbReference type="PANTHER" id="PTHR31533">
    <property type="entry name" value="GPI-ANCHORED PROTEIN LLG1-RELATED-RELATED"/>
    <property type="match status" value="1"/>
</dbReference>
<dbReference type="AlphaFoldDB" id="A0AAD6ETB6"/>
<proteinExistence type="predicted"/>